<dbReference type="PANTHER" id="PTHR42988:SF2">
    <property type="entry name" value="CYCLIC NUCLEOTIDE PHOSPHODIESTERASE CBUA0032-RELATED"/>
    <property type="match status" value="1"/>
</dbReference>
<dbReference type="InterPro" id="IPR004843">
    <property type="entry name" value="Calcineurin-like_PHP"/>
</dbReference>
<comment type="caution">
    <text evidence="6">The sequence shown here is derived from an EMBL/GenBank/DDBJ whole genome shotgun (WGS) entry which is preliminary data.</text>
</comment>
<keyword evidence="2" id="KW-0378">Hydrolase</keyword>
<name>A0A2S3UP73_9HYPH</name>
<organism evidence="6 7">
    <name type="scientific">Roseibium marinum</name>
    <dbReference type="NCBI Taxonomy" id="281252"/>
    <lineage>
        <taxon>Bacteria</taxon>
        <taxon>Pseudomonadati</taxon>
        <taxon>Pseudomonadota</taxon>
        <taxon>Alphaproteobacteria</taxon>
        <taxon>Hyphomicrobiales</taxon>
        <taxon>Stappiaceae</taxon>
        <taxon>Roseibium</taxon>
    </lineage>
</organism>
<dbReference type="Gene3D" id="3.60.21.40">
    <property type="entry name" value="GpdQ, catalytic alpha/beta sandwich domain"/>
    <property type="match status" value="1"/>
</dbReference>
<keyword evidence="7" id="KW-1185">Reference proteome</keyword>
<dbReference type="AlphaFoldDB" id="A0A2S3UP73"/>
<dbReference type="Gene3D" id="3.30.750.180">
    <property type="entry name" value="GpdQ, beta-strand dimerisation domain"/>
    <property type="match status" value="1"/>
</dbReference>
<dbReference type="InterPro" id="IPR029052">
    <property type="entry name" value="Metallo-depent_PP-like"/>
</dbReference>
<comment type="similarity">
    <text evidence="4">Belongs to the cyclic nucleotide phosphodiesterase class-III family.</text>
</comment>
<dbReference type="GO" id="GO:0004112">
    <property type="term" value="F:cyclic-nucleotide phosphodiesterase activity"/>
    <property type="evidence" value="ECO:0007669"/>
    <property type="project" value="InterPro"/>
</dbReference>
<reference evidence="6 7" key="1">
    <citation type="submission" date="2018-01" db="EMBL/GenBank/DDBJ databases">
        <title>Genomic Encyclopedia of Archaeal and Bacterial Type Strains, Phase II (KMG-II): from individual species to whole genera.</title>
        <authorList>
            <person name="Goeker M."/>
        </authorList>
    </citation>
    <scope>NUCLEOTIDE SEQUENCE [LARGE SCALE GENOMIC DNA]</scope>
    <source>
        <strain evidence="6 7">DSM 17023</strain>
    </source>
</reference>
<evidence type="ECO:0000256" key="3">
    <source>
        <dbReference type="ARBA" id="ARBA00023004"/>
    </source>
</evidence>
<protein>
    <submittedName>
        <fullName evidence="6">Calcineurin-like phosphoesterase family protein</fullName>
    </submittedName>
</protein>
<dbReference type="SUPFAM" id="SSF56300">
    <property type="entry name" value="Metallo-dependent phosphatases"/>
    <property type="match status" value="1"/>
</dbReference>
<feature type="domain" description="Calcineurin-like phosphoesterase" evidence="5">
    <location>
        <begin position="8"/>
        <end position="203"/>
    </location>
</feature>
<dbReference type="EMBL" id="PPCN01000009">
    <property type="protein sequence ID" value="POF29289.1"/>
    <property type="molecule type" value="Genomic_DNA"/>
</dbReference>
<dbReference type="InterPro" id="IPR042283">
    <property type="entry name" value="GpdQ_catalytic"/>
</dbReference>
<evidence type="ECO:0000313" key="7">
    <source>
        <dbReference type="Proteomes" id="UP000236959"/>
    </source>
</evidence>
<gene>
    <name evidence="6" type="ORF">CLV41_10962</name>
</gene>
<dbReference type="GO" id="GO:0046872">
    <property type="term" value="F:metal ion binding"/>
    <property type="evidence" value="ECO:0007669"/>
    <property type="project" value="UniProtKB-KW"/>
</dbReference>
<proteinExistence type="inferred from homology"/>
<evidence type="ECO:0000256" key="2">
    <source>
        <dbReference type="ARBA" id="ARBA00022801"/>
    </source>
</evidence>
<evidence type="ECO:0000259" key="5">
    <source>
        <dbReference type="Pfam" id="PF00149"/>
    </source>
</evidence>
<dbReference type="PANTHER" id="PTHR42988">
    <property type="entry name" value="PHOSPHOHYDROLASE"/>
    <property type="match status" value="1"/>
</dbReference>
<dbReference type="CDD" id="cd07402">
    <property type="entry name" value="MPP_GpdQ"/>
    <property type="match status" value="1"/>
</dbReference>
<evidence type="ECO:0000256" key="1">
    <source>
        <dbReference type="ARBA" id="ARBA00022723"/>
    </source>
</evidence>
<evidence type="ECO:0000256" key="4">
    <source>
        <dbReference type="ARBA" id="ARBA00025742"/>
    </source>
</evidence>
<accession>A0A2S3UP73</accession>
<sequence length="282" mass="31081">MTLPMTLIAHMTDLHLRPRGLACYRVSDTNMFAERAIRSLKALSSRPDALVITGDLTDRSDPREYAVAREMLSRVDMPVYVIPGNHDGSADMRRELHDYPGISESRDGKIFYKVDIGDVQLIALDTHLPGKPEGELGPEQLSWLDATLRDCAKPALVALHHPPALSGIAHMDRIGLIDAAALAEVIAPFNHVERLLCGHLHRPIIAGFAGKIMTLSPSTGHQVVLDLTENSPAQFNFEPAAYFLHYHSQNTGVVSHMSYVENFPGPHDFFADQGVVWPGDEP</sequence>
<dbReference type="InterPro" id="IPR042281">
    <property type="entry name" value="GpdQ_beta-strand"/>
</dbReference>
<dbReference type="Pfam" id="PF00149">
    <property type="entry name" value="Metallophos"/>
    <property type="match status" value="1"/>
</dbReference>
<evidence type="ECO:0000313" key="6">
    <source>
        <dbReference type="EMBL" id="POF29289.1"/>
    </source>
</evidence>
<keyword evidence="1" id="KW-0479">Metal-binding</keyword>
<keyword evidence="3" id="KW-0408">Iron</keyword>
<dbReference type="InterPro" id="IPR050884">
    <property type="entry name" value="CNP_phosphodiesterase-III"/>
</dbReference>
<dbReference type="InterPro" id="IPR026575">
    <property type="entry name" value="GpdQ/CpdA-like"/>
</dbReference>
<dbReference type="Proteomes" id="UP000236959">
    <property type="component" value="Unassembled WGS sequence"/>
</dbReference>